<keyword evidence="2 3" id="KW-0175">Coiled coil</keyword>
<gene>
    <name evidence="9" type="ORF">DGYR_LOCUS12329</name>
</gene>
<feature type="coiled-coil region" evidence="5">
    <location>
        <begin position="90"/>
        <end position="286"/>
    </location>
</feature>
<comment type="caution">
    <text evidence="9">The sequence shown here is derived from an EMBL/GenBank/DDBJ whole genome shotgun (WGS) entry which is preliminary data.</text>
</comment>
<evidence type="ECO:0000313" key="10">
    <source>
        <dbReference type="Proteomes" id="UP000549394"/>
    </source>
</evidence>
<evidence type="ECO:0000259" key="8">
    <source>
        <dbReference type="PROSITE" id="PS51842"/>
    </source>
</evidence>
<feature type="region of interest" description="Disordered" evidence="6">
    <location>
        <begin position="1"/>
        <end position="71"/>
    </location>
</feature>
<organism evidence="9 10">
    <name type="scientific">Dimorphilus gyrociliatus</name>
    <dbReference type="NCBI Taxonomy" id="2664684"/>
    <lineage>
        <taxon>Eukaryota</taxon>
        <taxon>Metazoa</taxon>
        <taxon>Spiralia</taxon>
        <taxon>Lophotrochozoa</taxon>
        <taxon>Annelida</taxon>
        <taxon>Polychaeta</taxon>
        <taxon>Polychaeta incertae sedis</taxon>
        <taxon>Dinophilidae</taxon>
        <taxon>Dimorphilus</taxon>
    </lineage>
</organism>
<dbReference type="AlphaFoldDB" id="A0A7I8W9R2"/>
<dbReference type="GO" id="GO:0005652">
    <property type="term" value="C:nuclear lamina"/>
    <property type="evidence" value="ECO:0007669"/>
    <property type="project" value="TreeGrafter"/>
</dbReference>
<dbReference type="Proteomes" id="UP000549394">
    <property type="component" value="Unassembled WGS sequence"/>
</dbReference>
<dbReference type="InterPro" id="IPR039008">
    <property type="entry name" value="IF_rod_dom"/>
</dbReference>
<dbReference type="GO" id="GO:0005882">
    <property type="term" value="C:intermediate filament"/>
    <property type="evidence" value="ECO:0007669"/>
    <property type="project" value="UniProtKB-UniRule"/>
</dbReference>
<feature type="domain" description="IF rod" evidence="8">
    <location>
        <begin position="100"/>
        <end position="453"/>
    </location>
</feature>
<feature type="compositionally biased region" description="Polar residues" evidence="6">
    <location>
        <begin position="8"/>
        <end position="30"/>
    </location>
</feature>
<feature type="coiled-coil region" evidence="5">
    <location>
        <begin position="351"/>
        <end position="452"/>
    </location>
</feature>
<evidence type="ECO:0000256" key="2">
    <source>
        <dbReference type="ARBA" id="ARBA00023054"/>
    </source>
</evidence>
<dbReference type="SUPFAM" id="SSF64593">
    <property type="entry name" value="Intermediate filament protein, coiled coil region"/>
    <property type="match status" value="2"/>
</dbReference>
<dbReference type="PANTHER" id="PTHR45721:SF12">
    <property type="entry name" value="INTERMEDIATE FILAMENT PROTEIN IFA-1"/>
    <property type="match status" value="1"/>
</dbReference>
<dbReference type="SUPFAM" id="SSF74853">
    <property type="entry name" value="Lamin A/C globular tail domain"/>
    <property type="match status" value="1"/>
</dbReference>
<evidence type="ECO:0000313" key="9">
    <source>
        <dbReference type="EMBL" id="CAD5124847.1"/>
    </source>
</evidence>
<dbReference type="GO" id="GO:0007097">
    <property type="term" value="P:nuclear migration"/>
    <property type="evidence" value="ECO:0007669"/>
    <property type="project" value="TreeGrafter"/>
</dbReference>
<feature type="domain" description="LTD" evidence="7">
    <location>
        <begin position="491"/>
        <end position="607"/>
    </location>
</feature>
<dbReference type="Gene3D" id="2.60.40.1260">
    <property type="entry name" value="Lamin Tail domain"/>
    <property type="match status" value="1"/>
</dbReference>
<evidence type="ECO:0000256" key="1">
    <source>
        <dbReference type="ARBA" id="ARBA00022754"/>
    </source>
</evidence>
<evidence type="ECO:0000256" key="6">
    <source>
        <dbReference type="SAM" id="MobiDB-lite"/>
    </source>
</evidence>
<dbReference type="Gene3D" id="1.20.5.1160">
    <property type="entry name" value="Vasodilator-stimulated phosphoprotein"/>
    <property type="match status" value="2"/>
</dbReference>
<dbReference type="Gene3D" id="1.20.5.170">
    <property type="match status" value="1"/>
</dbReference>
<dbReference type="Pfam" id="PF00038">
    <property type="entry name" value="Filament"/>
    <property type="match status" value="1"/>
</dbReference>
<dbReference type="PIRSF" id="PIRSF005546">
    <property type="entry name" value="Intermed_filamnt_Ifb-2"/>
    <property type="match status" value="1"/>
</dbReference>
<dbReference type="PROSITE" id="PS00226">
    <property type="entry name" value="IF_ROD_1"/>
    <property type="match status" value="1"/>
</dbReference>
<dbReference type="InterPro" id="IPR016451">
    <property type="entry name" value="Intermed_filament_ifa/ifb"/>
</dbReference>
<dbReference type="GO" id="GO:0031507">
    <property type="term" value="P:heterochromatin formation"/>
    <property type="evidence" value="ECO:0007669"/>
    <property type="project" value="TreeGrafter"/>
</dbReference>
<keyword evidence="1 3" id="KW-0403">Intermediate filament</keyword>
<dbReference type="SMART" id="SM01391">
    <property type="entry name" value="Filament"/>
    <property type="match status" value="1"/>
</dbReference>
<dbReference type="SUPFAM" id="SSF90257">
    <property type="entry name" value="Myosin rod fragments"/>
    <property type="match status" value="1"/>
</dbReference>
<evidence type="ECO:0000256" key="3">
    <source>
        <dbReference type="PIRNR" id="PIRNR005546"/>
    </source>
</evidence>
<dbReference type="Pfam" id="PF00932">
    <property type="entry name" value="LTD"/>
    <property type="match status" value="1"/>
</dbReference>
<comment type="similarity">
    <text evidence="3 4">Belongs to the intermediate filament family.</text>
</comment>
<dbReference type="PANTHER" id="PTHR45721">
    <property type="entry name" value="LAMIN DM0-RELATED"/>
    <property type="match status" value="1"/>
</dbReference>
<dbReference type="InterPro" id="IPR018039">
    <property type="entry name" value="IF_conserved"/>
</dbReference>
<dbReference type="OrthoDB" id="2441647at2759"/>
<dbReference type="GO" id="GO:0090435">
    <property type="term" value="P:protein localization to nuclear envelope"/>
    <property type="evidence" value="ECO:0007669"/>
    <property type="project" value="TreeGrafter"/>
</dbReference>
<protein>
    <submittedName>
        <fullName evidence="9">DgyrCDS13102</fullName>
    </submittedName>
</protein>
<accession>A0A7I8W9R2</accession>
<proteinExistence type="inferred from homology"/>
<name>A0A7I8W9R2_9ANNE</name>
<evidence type="ECO:0000256" key="5">
    <source>
        <dbReference type="SAM" id="Coils"/>
    </source>
</evidence>
<evidence type="ECO:0000256" key="4">
    <source>
        <dbReference type="RuleBase" id="RU000685"/>
    </source>
</evidence>
<evidence type="ECO:0000259" key="7">
    <source>
        <dbReference type="PROSITE" id="PS51841"/>
    </source>
</evidence>
<dbReference type="InterPro" id="IPR001322">
    <property type="entry name" value="Lamin_tail_dom"/>
</dbReference>
<sequence>MSVRATREFSSSEGPSTVRTTTYESRTNSSLDDDASRRPLMGKKTTIIQRTSMGPARSPGRSGYSIERSTSNMSYGAPSGAYAAMSSVGVDNVKTSREREKKDMQDLNERFASYIEKVRFLEAQNRKLAQELENLKNKWGKETAAIKAMYQAELDEARKLLDEAEKEKGTLEIKCTSLEQTIDELRRKCEDLQQARAVDREKIERSNQQLSEYESEINLLRRRVDTLETDRERDKKEIQRLTEALNRARIDLDNETLNHIDAENRRQTLEEELEFMKQVHEQEMKELAALAYRDTTAENREFWKNEMAQCLREISNTYDEKLELMRGELETYYNLKMQEFRTGATRQNMETQHAKEESKRLKQQLSDMRSKLADLEARNAMLEKECDSLRRDYEEKEREWQQENDELKQEVAKLRAEMEAILKELQNIMDTKLGLELEIAAYRKLLEGEENRVGLRQVVESFIDTQTRASQRMDDDDTLKVSQVVKGEMSAKTTYQRSAKGPVAISECSADGRFIALENTGKKIEDLSGWRLTRNIDNDPKKRIDFSFASFSLRPSQKAKVWAGHRGAGGGPNDIETDIDSFGVGANITTKLINMSNEDRATHVQKTIYSS</sequence>
<dbReference type="EMBL" id="CAJFCJ010000023">
    <property type="protein sequence ID" value="CAD5124847.1"/>
    <property type="molecule type" value="Genomic_DNA"/>
</dbReference>
<dbReference type="PROSITE" id="PS51842">
    <property type="entry name" value="IF_ROD_2"/>
    <property type="match status" value="1"/>
</dbReference>
<keyword evidence="10" id="KW-1185">Reference proteome</keyword>
<dbReference type="PROSITE" id="PS51841">
    <property type="entry name" value="LTD"/>
    <property type="match status" value="1"/>
</dbReference>
<dbReference type="GO" id="GO:0006998">
    <property type="term" value="P:nuclear envelope organization"/>
    <property type="evidence" value="ECO:0007669"/>
    <property type="project" value="TreeGrafter"/>
</dbReference>
<dbReference type="GO" id="GO:0005200">
    <property type="term" value="F:structural constituent of cytoskeleton"/>
    <property type="evidence" value="ECO:0007669"/>
    <property type="project" value="TreeGrafter"/>
</dbReference>
<dbReference type="InterPro" id="IPR036415">
    <property type="entry name" value="Lamin_tail_dom_sf"/>
</dbReference>
<reference evidence="9 10" key="1">
    <citation type="submission" date="2020-08" db="EMBL/GenBank/DDBJ databases">
        <authorList>
            <person name="Hejnol A."/>
        </authorList>
    </citation>
    <scope>NUCLEOTIDE SEQUENCE [LARGE SCALE GENOMIC DNA]</scope>
</reference>
<dbReference type="GO" id="GO:0051664">
    <property type="term" value="P:nuclear pore localization"/>
    <property type="evidence" value="ECO:0007669"/>
    <property type="project" value="TreeGrafter"/>
</dbReference>